<organism evidence="2 3">
    <name type="scientific">Pelagibacterium luteolum</name>
    <dbReference type="NCBI Taxonomy" id="440168"/>
    <lineage>
        <taxon>Bacteria</taxon>
        <taxon>Pseudomonadati</taxon>
        <taxon>Pseudomonadota</taxon>
        <taxon>Alphaproteobacteria</taxon>
        <taxon>Hyphomicrobiales</taxon>
        <taxon>Devosiaceae</taxon>
        <taxon>Pelagibacterium</taxon>
    </lineage>
</organism>
<keyword evidence="3" id="KW-1185">Reference proteome</keyword>
<gene>
    <name evidence="2" type="ORF">SAMN04487974_10713</name>
</gene>
<dbReference type="AlphaFoldDB" id="A0A1G7WNH6"/>
<dbReference type="STRING" id="440168.SAMN04487974_10713"/>
<dbReference type="EMBL" id="FNCS01000007">
    <property type="protein sequence ID" value="SDG73501.1"/>
    <property type="molecule type" value="Genomic_DNA"/>
</dbReference>
<sequence>MLICQCNLISNTDIEDIVVSILDEDPWQLVVPARIYRELGKRGQCCGCVPNIVDIIGKVTETYHLKLAGNAANLVDVRSRMKNLRKSSRNGGESERRRKDHRAA</sequence>
<feature type="compositionally biased region" description="Basic and acidic residues" evidence="1">
    <location>
        <begin position="92"/>
        <end position="104"/>
    </location>
</feature>
<proteinExistence type="predicted"/>
<accession>A0A1G7WNH6</accession>
<protein>
    <submittedName>
        <fullName evidence="2">BFD-like [2Fe-2S] binding domain-containing protein</fullName>
    </submittedName>
</protein>
<name>A0A1G7WNH6_9HYPH</name>
<reference evidence="2 3" key="1">
    <citation type="submission" date="2016-10" db="EMBL/GenBank/DDBJ databases">
        <authorList>
            <person name="de Groot N.N."/>
        </authorList>
    </citation>
    <scope>NUCLEOTIDE SEQUENCE [LARGE SCALE GENOMIC DNA]</scope>
    <source>
        <strain evidence="2 3">CGMCC 1.10267</strain>
    </source>
</reference>
<dbReference type="OrthoDB" id="7428628at2"/>
<dbReference type="InterPro" id="IPR041854">
    <property type="entry name" value="BFD-like_2Fe2S-bd_dom_sf"/>
</dbReference>
<dbReference type="Proteomes" id="UP000199495">
    <property type="component" value="Unassembled WGS sequence"/>
</dbReference>
<dbReference type="Gene3D" id="1.10.10.1100">
    <property type="entry name" value="BFD-like [2Fe-2S]-binding domain"/>
    <property type="match status" value="1"/>
</dbReference>
<evidence type="ECO:0000313" key="2">
    <source>
        <dbReference type="EMBL" id="SDG73501.1"/>
    </source>
</evidence>
<evidence type="ECO:0000313" key="3">
    <source>
        <dbReference type="Proteomes" id="UP000199495"/>
    </source>
</evidence>
<evidence type="ECO:0000256" key="1">
    <source>
        <dbReference type="SAM" id="MobiDB-lite"/>
    </source>
</evidence>
<feature type="region of interest" description="Disordered" evidence="1">
    <location>
        <begin position="82"/>
        <end position="104"/>
    </location>
</feature>